<evidence type="ECO:0000256" key="3">
    <source>
        <dbReference type="ARBA" id="ARBA00022989"/>
    </source>
</evidence>
<evidence type="ECO:0000256" key="4">
    <source>
        <dbReference type="ARBA" id="ARBA00023136"/>
    </source>
</evidence>
<feature type="transmembrane region" description="Helical" evidence="6">
    <location>
        <begin position="219"/>
        <end position="244"/>
    </location>
</feature>
<evidence type="ECO:0000313" key="8">
    <source>
        <dbReference type="Proteomes" id="UP001271007"/>
    </source>
</evidence>
<feature type="transmembrane region" description="Helical" evidence="6">
    <location>
        <begin position="30"/>
        <end position="53"/>
    </location>
</feature>
<dbReference type="PANTHER" id="PTHR23423">
    <property type="entry name" value="ORGANIC SOLUTE TRANSPORTER-RELATED"/>
    <property type="match status" value="1"/>
</dbReference>
<name>A0AAJ0DL00_9PEZI</name>
<dbReference type="GO" id="GO:0016020">
    <property type="term" value="C:membrane"/>
    <property type="evidence" value="ECO:0007669"/>
    <property type="project" value="UniProtKB-SubCell"/>
</dbReference>
<accession>A0AAJ0DL00</accession>
<reference evidence="7" key="1">
    <citation type="submission" date="2023-04" db="EMBL/GenBank/DDBJ databases">
        <title>Black Yeasts Isolated from many extreme environments.</title>
        <authorList>
            <person name="Coleine C."/>
            <person name="Stajich J.E."/>
            <person name="Selbmann L."/>
        </authorList>
    </citation>
    <scope>NUCLEOTIDE SEQUENCE</scope>
    <source>
        <strain evidence="7">CCFEE 5312</strain>
    </source>
</reference>
<protein>
    <recommendedName>
        <fullName evidence="9">DUF300-domain-containing protein</fullName>
    </recommendedName>
</protein>
<feature type="transmembrane region" description="Helical" evidence="6">
    <location>
        <begin position="98"/>
        <end position="116"/>
    </location>
</feature>
<organism evidence="7 8">
    <name type="scientific">Extremus antarcticus</name>
    <dbReference type="NCBI Taxonomy" id="702011"/>
    <lineage>
        <taxon>Eukaryota</taxon>
        <taxon>Fungi</taxon>
        <taxon>Dikarya</taxon>
        <taxon>Ascomycota</taxon>
        <taxon>Pezizomycotina</taxon>
        <taxon>Dothideomycetes</taxon>
        <taxon>Dothideomycetidae</taxon>
        <taxon>Mycosphaerellales</taxon>
        <taxon>Extremaceae</taxon>
        <taxon>Extremus</taxon>
    </lineage>
</organism>
<dbReference type="InterPro" id="IPR005178">
    <property type="entry name" value="Ostalpha/TMEM184C"/>
</dbReference>
<dbReference type="Proteomes" id="UP001271007">
    <property type="component" value="Unassembled WGS sequence"/>
</dbReference>
<comment type="subcellular location">
    <subcellularLocation>
        <location evidence="1">Membrane</location>
        <topology evidence="1">Multi-pass membrane protein</topology>
    </subcellularLocation>
</comment>
<evidence type="ECO:0000256" key="1">
    <source>
        <dbReference type="ARBA" id="ARBA00004141"/>
    </source>
</evidence>
<dbReference type="AlphaFoldDB" id="A0AAJ0DL00"/>
<proteinExistence type="predicted"/>
<feature type="compositionally biased region" description="Basic residues" evidence="5">
    <location>
        <begin position="366"/>
        <end position="381"/>
    </location>
</feature>
<keyword evidence="3 6" id="KW-1133">Transmembrane helix</keyword>
<dbReference type="SMART" id="SM01417">
    <property type="entry name" value="Solute_trans_a"/>
    <property type="match status" value="1"/>
</dbReference>
<evidence type="ECO:0008006" key="9">
    <source>
        <dbReference type="Google" id="ProtNLM"/>
    </source>
</evidence>
<feature type="region of interest" description="Disordered" evidence="5">
    <location>
        <begin position="360"/>
        <end position="381"/>
    </location>
</feature>
<feature type="transmembrane region" description="Helical" evidence="6">
    <location>
        <begin position="264"/>
        <end position="284"/>
    </location>
</feature>
<gene>
    <name evidence="7" type="ORF">LTR09_006315</name>
</gene>
<keyword evidence="2 6" id="KW-0812">Transmembrane</keyword>
<keyword evidence="8" id="KW-1185">Reference proteome</keyword>
<dbReference type="Pfam" id="PF03619">
    <property type="entry name" value="Solute_trans_a"/>
    <property type="match status" value="1"/>
</dbReference>
<feature type="transmembrane region" description="Helical" evidence="6">
    <location>
        <begin position="148"/>
        <end position="165"/>
    </location>
</feature>
<feature type="transmembrane region" description="Helical" evidence="6">
    <location>
        <begin position="185"/>
        <end position="207"/>
    </location>
</feature>
<dbReference type="EMBL" id="JAWDJX010000020">
    <property type="protein sequence ID" value="KAK3052461.1"/>
    <property type="molecule type" value="Genomic_DNA"/>
</dbReference>
<evidence type="ECO:0000256" key="2">
    <source>
        <dbReference type="ARBA" id="ARBA00022692"/>
    </source>
</evidence>
<feature type="transmembrane region" description="Helical" evidence="6">
    <location>
        <begin position="65"/>
        <end position="83"/>
    </location>
</feature>
<comment type="caution">
    <text evidence="7">The sequence shown here is derived from an EMBL/GenBank/DDBJ whole genome shotgun (WGS) entry which is preliminary data.</text>
</comment>
<keyword evidence="4 6" id="KW-0472">Membrane</keyword>
<sequence>MGNSNSKSHTCPIPSSAQPLSIHGTAHKPLSLIAAACAILTLVSALALATLHLTRYRAPKEQRQIIRILFAPFIFAVVAWGGIADYDIAAYIDPIGDVYESFCLCALFLLYIQFAAPRTTFGEEMFKAMEHAATVTDAKGGAWARLSWIYVFQFPLTELLSVIVLEATMATGSYCESSLSPRFGHVWVMIISTLGVVLAMMSIFRFYKRTKPVMKARRGLAKLVCFKGIVFLRFIQTWVFGILIDKNVLHHSKQFSYADLLYGIPNVLIAVEMLFFSASFWYAYAAGEYSAHAKPNEGSLNFFRAAVDAANPSDLVFGILRIFNVFTEMRYASLPKENDHNIPLTETYGGGFVDGAADEYHSNGGHGRRGLGGRRGRRQRY</sequence>
<evidence type="ECO:0000256" key="5">
    <source>
        <dbReference type="SAM" id="MobiDB-lite"/>
    </source>
</evidence>
<evidence type="ECO:0000313" key="7">
    <source>
        <dbReference type="EMBL" id="KAK3052461.1"/>
    </source>
</evidence>
<evidence type="ECO:0000256" key="6">
    <source>
        <dbReference type="SAM" id="Phobius"/>
    </source>
</evidence>